<feature type="domain" description="Tyr recombinase" evidence="5">
    <location>
        <begin position="160"/>
        <end position="317"/>
    </location>
</feature>
<evidence type="ECO:0000313" key="10">
    <source>
        <dbReference type="Proteomes" id="UP000503464"/>
    </source>
</evidence>
<dbReference type="GO" id="GO:0006310">
    <property type="term" value="P:DNA recombination"/>
    <property type="evidence" value="ECO:0007669"/>
    <property type="project" value="UniProtKB-KW"/>
</dbReference>
<evidence type="ECO:0000256" key="4">
    <source>
        <dbReference type="PROSITE-ProRule" id="PRU01248"/>
    </source>
</evidence>
<dbReference type="InterPro" id="IPR057084">
    <property type="entry name" value="Int_N"/>
</dbReference>
<dbReference type="Proteomes" id="UP000270487">
    <property type="component" value="Chromosome"/>
</dbReference>
<dbReference type="PANTHER" id="PTHR30349:SF93">
    <property type="entry name" value="FELS-2 PROPHAGE PROTEIN"/>
    <property type="match status" value="1"/>
</dbReference>
<reference evidence="10" key="2">
    <citation type="submission" date="2020-03" db="EMBL/GenBank/DDBJ databases">
        <title>Genome sequences of seven Enterobacteriaceae strains isolated from Canadian wastewater treatment facilities.</title>
        <authorList>
            <person name="Huang H."/>
            <person name="Chmara J.T."/>
            <person name="Duceppe M.-O."/>
        </authorList>
    </citation>
    <scope>NUCLEOTIDE SEQUENCE [LARGE SCALE GENOMIC DNA]</scope>
    <source>
        <strain evidence="10">Biosolid 3</strain>
    </source>
</reference>
<keyword evidence="2 4" id="KW-0238">DNA-binding</keyword>
<reference evidence="8 9" key="1">
    <citation type="submission" date="2018-12" db="EMBL/GenBank/DDBJ databases">
        <authorList>
            <consortium name="Pathogen Informatics"/>
        </authorList>
    </citation>
    <scope>NUCLEOTIDE SEQUENCE [LARGE SCALE GENOMIC DNA]</scope>
    <source>
        <strain evidence="8 9">NCTC13193</strain>
    </source>
</reference>
<evidence type="ECO:0000313" key="7">
    <source>
        <dbReference type="EMBL" id="QKJ59388.1"/>
    </source>
</evidence>
<dbReference type="RefSeq" id="WP_021178193.1">
    <property type="nucleotide sequence ID" value="NZ_CP054160.3"/>
</dbReference>
<evidence type="ECO:0000256" key="3">
    <source>
        <dbReference type="ARBA" id="ARBA00023172"/>
    </source>
</evidence>
<keyword evidence="3" id="KW-0233">DNA recombination</keyword>
<dbReference type="PROSITE" id="PS51898">
    <property type="entry name" value="TYR_RECOMBINASE"/>
    <property type="match status" value="1"/>
</dbReference>
<dbReference type="PROSITE" id="PS51900">
    <property type="entry name" value="CB"/>
    <property type="match status" value="1"/>
</dbReference>
<sequence>MAIKKLEDGRYEVDIRPNGRNGKRIRRRFDKKHEAQAFEKYTLVNYHDKGWLAKPTDKRSLSELIELWWVYHGKTIDHGQSYRYKLNKINRSMDYPAAFQIDKRRLANYRVLRLSEGDQASTLNRNLVVLSGMFTFLIEAGLYHGVHPLRGINKLKEAPTSMGFLLQPEIEHLLASAEGDNYKIAVLCLSTGARWGEASQLRVENVIGGKVTFVHTKTGKRRSVPVSEDVREALFTRETGKLFPDASYDAFRTLIRTIKPDLPKGQATHVLRHTFATHFMMNGGNIVTLQRILGHAKITQTMTYAHFSPDFLNDAISFNPLQGKVAV</sequence>
<evidence type="ECO:0000259" key="6">
    <source>
        <dbReference type="PROSITE" id="PS51900"/>
    </source>
</evidence>
<dbReference type="AlphaFoldDB" id="A0A448SNE0"/>
<protein>
    <submittedName>
        <fullName evidence="8">Tyrosine recombinase XerC</fullName>
    </submittedName>
    <submittedName>
        <fullName evidence="7">Tyrosine-type recombinase/integrase</fullName>
    </submittedName>
</protein>
<evidence type="ECO:0000256" key="2">
    <source>
        <dbReference type="ARBA" id="ARBA00023125"/>
    </source>
</evidence>
<dbReference type="EMBL" id="CP054160">
    <property type="protein sequence ID" value="QKJ59388.1"/>
    <property type="molecule type" value="Genomic_DNA"/>
</dbReference>
<dbReference type="Proteomes" id="UP000503464">
    <property type="component" value="Chromosome"/>
</dbReference>
<dbReference type="Gene3D" id="1.10.443.10">
    <property type="entry name" value="Intergrase catalytic core"/>
    <property type="match status" value="1"/>
</dbReference>
<organism evidence="8 9">
    <name type="scientific">Serratia fonticola</name>
    <dbReference type="NCBI Taxonomy" id="47917"/>
    <lineage>
        <taxon>Bacteria</taxon>
        <taxon>Pseudomonadati</taxon>
        <taxon>Pseudomonadota</taxon>
        <taxon>Gammaproteobacteria</taxon>
        <taxon>Enterobacterales</taxon>
        <taxon>Yersiniaceae</taxon>
        <taxon>Serratia</taxon>
    </lineage>
</organism>
<evidence type="ECO:0000313" key="8">
    <source>
        <dbReference type="EMBL" id="VEI69209.1"/>
    </source>
</evidence>
<name>A0A448SNE0_SERFO</name>
<reference evidence="7" key="3">
    <citation type="submission" date="2022-06" db="EMBL/GenBank/DDBJ databases">
        <title>Genome sequences of seven Enterobacteriaceae strains isolated from Canadian wastewater treatment facilities.</title>
        <authorList>
            <person name="Huang H."/>
            <person name="Chmara J.T."/>
            <person name="Duceppe M.-O."/>
        </authorList>
    </citation>
    <scope>NUCLEOTIDE SEQUENCE</scope>
    <source>
        <strain evidence="7">HH13</strain>
    </source>
</reference>
<accession>A0A448SNE0</accession>
<dbReference type="PANTHER" id="PTHR30349">
    <property type="entry name" value="PHAGE INTEGRASE-RELATED"/>
    <property type="match status" value="1"/>
</dbReference>
<evidence type="ECO:0000313" key="9">
    <source>
        <dbReference type="Proteomes" id="UP000270487"/>
    </source>
</evidence>
<evidence type="ECO:0000259" key="5">
    <source>
        <dbReference type="PROSITE" id="PS51898"/>
    </source>
</evidence>
<dbReference type="EMBL" id="LR134492">
    <property type="protein sequence ID" value="VEI69209.1"/>
    <property type="molecule type" value="Genomic_DNA"/>
</dbReference>
<dbReference type="InterPro" id="IPR044068">
    <property type="entry name" value="CB"/>
</dbReference>
<dbReference type="CDD" id="cd00796">
    <property type="entry name" value="INT_Rci_Hp1_C"/>
    <property type="match status" value="1"/>
</dbReference>
<dbReference type="GO" id="GO:0003677">
    <property type="term" value="F:DNA binding"/>
    <property type="evidence" value="ECO:0007669"/>
    <property type="project" value="UniProtKB-UniRule"/>
</dbReference>
<feature type="domain" description="Core-binding (CB)" evidence="6">
    <location>
        <begin position="59"/>
        <end position="138"/>
    </location>
</feature>
<dbReference type="Pfam" id="PF24624">
    <property type="entry name" value="Int_N"/>
    <property type="match status" value="1"/>
</dbReference>
<dbReference type="InterPro" id="IPR011010">
    <property type="entry name" value="DNA_brk_join_enz"/>
</dbReference>
<keyword evidence="1" id="KW-0229">DNA integration</keyword>
<gene>
    <name evidence="8" type="primary">xerC_3</name>
    <name evidence="7" type="ORF">G9399_14915</name>
    <name evidence="8" type="ORF">NCTC13193_02584</name>
</gene>
<evidence type="ECO:0000256" key="1">
    <source>
        <dbReference type="ARBA" id="ARBA00022908"/>
    </source>
</evidence>
<dbReference type="InterPro" id="IPR050090">
    <property type="entry name" value="Tyrosine_recombinase_XerCD"/>
</dbReference>
<dbReference type="InterPro" id="IPR013762">
    <property type="entry name" value="Integrase-like_cat_sf"/>
</dbReference>
<dbReference type="InterPro" id="IPR002104">
    <property type="entry name" value="Integrase_catalytic"/>
</dbReference>
<dbReference type="GO" id="GO:0015074">
    <property type="term" value="P:DNA integration"/>
    <property type="evidence" value="ECO:0007669"/>
    <property type="project" value="UniProtKB-KW"/>
</dbReference>
<proteinExistence type="predicted"/>
<dbReference type="Pfam" id="PF00589">
    <property type="entry name" value="Phage_integrase"/>
    <property type="match status" value="1"/>
</dbReference>
<dbReference type="SUPFAM" id="SSF56349">
    <property type="entry name" value="DNA breaking-rejoining enzymes"/>
    <property type="match status" value="1"/>
</dbReference>